<proteinExistence type="predicted"/>
<dbReference type="InterPro" id="IPR006553">
    <property type="entry name" value="Leu-rich_rpt_Cys-con_subtyp"/>
</dbReference>
<gene>
    <name evidence="3" type="primary">LOC105164608</name>
</gene>
<dbReference type="PANTHER" id="PTHR13318">
    <property type="entry name" value="PARTNER OF PAIRED, ISOFORM B-RELATED"/>
    <property type="match status" value="1"/>
</dbReference>
<organism evidence="2 3">
    <name type="scientific">Sesamum indicum</name>
    <name type="common">Oriental sesame</name>
    <name type="synonym">Sesamum orientale</name>
    <dbReference type="NCBI Taxonomy" id="4182"/>
    <lineage>
        <taxon>Eukaryota</taxon>
        <taxon>Viridiplantae</taxon>
        <taxon>Streptophyta</taxon>
        <taxon>Embryophyta</taxon>
        <taxon>Tracheophyta</taxon>
        <taxon>Spermatophyta</taxon>
        <taxon>Magnoliopsida</taxon>
        <taxon>eudicotyledons</taxon>
        <taxon>Gunneridae</taxon>
        <taxon>Pentapetalae</taxon>
        <taxon>asterids</taxon>
        <taxon>lamiids</taxon>
        <taxon>Lamiales</taxon>
        <taxon>Pedaliaceae</taxon>
        <taxon>Sesamum</taxon>
    </lineage>
</organism>
<dbReference type="InterPro" id="IPR032675">
    <property type="entry name" value="LRR_dom_sf"/>
</dbReference>
<dbReference type="SUPFAM" id="SSF52047">
    <property type="entry name" value="RNI-like"/>
    <property type="match status" value="1"/>
</dbReference>
<dbReference type="PANTHER" id="PTHR13318:SF101">
    <property type="entry name" value="F-BOX_LRR PROTEIN"/>
    <property type="match status" value="1"/>
</dbReference>
<dbReference type="InParanoid" id="A0A6I9TD25"/>
<evidence type="ECO:0000313" key="2">
    <source>
        <dbReference type="Proteomes" id="UP000504604"/>
    </source>
</evidence>
<feature type="compositionally biased region" description="Polar residues" evidence="1">
    <location>
        <begin position="297"/>
        <end position="318"/>
    </location>
</feature>
<dbReference type="OrthoDB" id="10257471at2759"/>
<evidence type="ECO:0000256" key="1">
    <source>
        <dbReference type="SAM" id="MobiDB-lite"/>
    </source>
</evidence>
<feature type="region of interest" description="Disordered" evidence="1">
    <location>
        <begin position="241"/>
        <end position="266"/>
    </location>
</feature>
<sequence length="782" mass="86670">MKRVNEAVEEGSKNLGLKKVRFFNGTDESCGALQRNEGDQERPFVGNGGIGSAPAHIDGDPFGNTVPDNLDGQNLGGLKDSNIWDFDINFDLIFGNEEEQKGLAFDLNIPVNTTQGGGIEKGCLEYYKGSMSNQNREEIIVIASDDSDKEVEVIGYTFGYNAKGKQVELETPYDRVENLSLELGMVTRDNVAAESSSVTGGTRRYTREEKGKANVVDESWLSLKAIESYLLNDNESIRNTEPTEDIEAGTWQPAASDARSESGERALRQADRALRIREELMQESWRESAKRFARMNHPNQNNGKESSSQKQGSPTSRALEQLGKSPGPFSEALKMIRERTSKRAAQQLVEWKPSEEKQNQNITAPFVPSLLDLSLKALAENAEGIVSLELVPDNLRRKLTDMLCDMRKMNLNVLNLLLQGFPTEIRIKNCSWLTDKQFQQTFRNCQTKDLRVLQLDLCGQCMLDFAFKETLTQSSNSLSSLAIVSLRGACRLSDSGLKNLVMSARALQSINLGHCTLLTCDAINIIADSLGSNLRELYIDDCQKINVMLILPAFKKFKHLEVLSVAGIQTITDQFISEIITVCGQSIKELDLADCLALTDCSLKTIGSNCADLCALNIANLHNLTDLGLEYLANGCKSIRKLKLCRNGFSDEAMAAFLESSGESLMELLLNNMTKVGSSTALSLAKRSRKLLSLDISWCRRITNEALGLIVDSCSSLKLLKVFGCRQITNVFLNGHSNPFVKIIGLNLTPILDHVNLLEPEEVLLRYSPLTMSQEVWNKEIC</sequence>
<dbReference type="Gramene" id="SIN_1020924.t">
    <property type="protein sequence ID" value="SIN_1020924.t"/>
    <property type="gene ID" value="SIN_1020924"/>
</dbReference>
<dbReference type="AlphaFoldDB" id="A0A6I9TD25"/>
<reference evidence="3" key="1">
    <citation type="submission" date="2025-08" db="UniProtKB">
        <authorList>
            <consortium name="RefSeq"/>
        </authorList>
    </citation>
    <scope>IDENTIFICATION</scope>
</reference>
<dbReference type="Gene3D" id="3.80.10.10">
    <property type="entry name" value="Ribonuclease Inhibitor"/>
    <property type="match status" value="2"/>
</dbReference>
<dbReference type="Proteomes" id="UP000504604">
    <property type="component" value="Linkage group LG6"/>
</dbReference>
<dbReference type="GeneID" id="105164608"/>
<name>A0A6I9TD25_SESIN</name>
<feature type="region of interest" description="Disordered" evidence="1">
    <location>
        <begin position="295"/>
        <end position="328"/>
    </location>
</feature>
<dbReference type="RefSeq" id="XP_011081599.1">
    <property type="nucleotide sequence ID" value="XM_011083297.2"/>
</dbReference>
<dbReference type="GO" id="GO:0031146">
    <property type="term" value="P:SCF-dependent proteasomal ubiquitin-dependent protein catabolic process"/>
    <property type="evidence" value="ECO:0007669"/>
    <property type="project" value="TreeGrafter"/>
</dbReference>
<accession>A0A6I9TD25</accession>
<protein>
    <submittedName>
        <fullName evidence="3">Uncharacterized protein LOC105164608</fullName>
    </submittedName>
</protein>
<dbReference type="SMART" id="SM00367">
    <property type="entry name" value="LRR_CC"/>
    <property type="match status" value="6"/>
</dbReference>
<dbReference type="KEGG" id="sind:105164608"/>
<evidence type="ECO:0000313" key="3">
    <source>
        <dbReference type="RefSeq" id="XP_011081599.1"/>
    </source>
</evidence>
<dbReference type="GO" id="GO:0019005">
    <property type="term" value="C:SCF ubiquitin ligase complex"/>
    <property type="evidence" value="ECO:0007669"/>
    <property type="project" value="TreeGrafter"/>
</dbReference>
<keyword evidence="2" id="KW-1185">Reference proteome</keyword>